<dbReference type="AlphaFoldDB" id="A0A1J1CDL6"/>
<sequence length="72" mass="8611">MQIREPLFFLWKKAVSFAQRMPKTLNLRRLLKASGSKWALFILPWIIFNYPSVLNICRFVPNNEFKDLIKRG</sequence>
<evidence type="ECO:0000313" key="2">
    <source>
        <dbReference type="EMBL" id="APF20803.1"/>
    </source>
</evidence>
<dbReference type="KEGG" id="caby:Cabys_4058"/>
<protein>
    <submittedName>
        <fullName evidence="2">Uncharacterized protein</fullName>
    </submittedName>
</protein>
<name>A0A1J1CDL6_CALAY</name>
<accession>A0A1J1CDL6</accession>
<organism evidence="2 3">
    <name type="scientific">Caldithrix abyssi DSM 13497</name>
    <dbReference type="NCBI Taxonomy" id="880073"/>
    <lineage>
        <taxon>Bacteria</taxon>
        <taxon>Pseudomonadati</taxon>
        <taxon>Calditrichota</taxon>
        <taxon>Calditrichia</taxon>
        <taxon>Calditrichales</taxon>
        <taxon>Calditrichaceae</taxon>
        <taxon>Caldithrix</taxon>
    </lineage>
</organism>
<feature type="transmembrane region" description="Helical" evidence="1">
    <location>
        <begin position="38"/>
        <end position="61"/>
    </location>
</feature>
<gene>
    <name evidence="2" type="ORF">Cabys_4058</name>
</gene>
<proteinExistence type="predicted"/>
<keyword evidence="1" id="KW-1133">Transmembrane helix</keyword>
<keyword evidence="1" id="KW-0472">Membrane</keyword>
<evidence type="ECO:0000256" key="1">
    <source>
        <dbReference type="SAM" id="Phobius"/>
    </source>
</evidence>
<dbReference type="EMBL" id="CP018099">
    <property type="protein sequence ID" value="APF20803.1"/>
    <property type="molecule type" value="Genomic_DNA"/>
</dbReference>
<dbReference type="Proteomes" id="UP000183868">
    <property type="component" value="Chromosome"/>
</dbReference>
<evidence type="ECO:0000313" key="3">
    <source>
        <dbReference type="Proteomes" id="UP000183868"/>
    </source>
</evidence>
<keyword evidence="1" id="KW-0812">Transmembrane</keyword>
<reference evidence="2 3" key="1">
    <citation type="submission" date="2016-11" db="EMBL/GenBank/DDBJ databases">
        <title>Genomic analysis of Caldithrix abyssi and proposal of a novel bacterial phylum Caldithrichaeota.</title>
        <authorList>
            <person name="Kublanov I."/>
            <person name="Sigalova O."/>
            <person name="Gavrilov S."/>
            <person name="Lebedinsky A."/>
            <person name="Ivanova N."/>
            <person name="Daum C."/>
            <person name="Reddy T."/>
            <person name="Klenk H.P."/>
            <person name="Goker M."/>
            <person name="Reva O."/>
            <person name="Miroshnichenko M."/>
            <person name="Kyprides N."/>
            <person name="Woyke T."/>
            <person name="Gelfand M."/>
        </authorList>
    </citation>
    <scope>NUCLEOTIDE SEQUENCE [LARGE SCALE GENOMIC DNA]</scope>
    <source>
        <strain evidence="2 3">LF13</strain>
    </source>
</reference>